<dbReference type="InterPro" id="IPR031311">
    <property type="entry name" value="CHIT_BIND_RR_consensus"/>
</dbReference>
<evidence type="ECO:0000313" key="5">
    <source>
        <dbReference type="EMBL" id="KAJ8939226.1"/>
    </source>
</evidence>
<keyword evidence="6" id="KW-1185">Reference proteome</keyword>
<feature type="signal peptide" evidence="4">
    <location>
        <begin position="1"/>
        <end position="15"/>
    </location>
</feature>
<name>A0AAV8XK33_9CUCU</name>
<feature type="chain" id="PRO_5043597296" evidence="4">
    <location>
        <begin position="16"/>
        <end position="264"/>
    </location>
</feature>
<dbReference type="InterPro" id="IPR050468">
    <property type="entry name" value="Cuticle_Struct_Prot"/>
</dbReference>
<feature type="region of interest" description="Disordered" evidence="3">
    <location>
        <begin position="23"/>
        <end position="89"/>
    </location>
</feature>
<evidence type="ECO:0000256" key="2">
    <source>
        <dbReference type="PROSITE-ProRule" id="PRU00497"/>
    </source>
</evidence>
<dbReference type="GO" id="GO:0008010">
    <property type="term" value="F:structural constituent of chitin-based larval cuticle"/>
    <property type="evidence" value="ECO:0007669"/>
    <property type="project" value="TreeGrafter"/>
</dbReference>
<dbReference type="PANTHER" id="PTHR10380">
    <property type="entry name" value="CUTICLE PROTEIN"/>
    <property type="match status" value="1"/>
</dbReference>
<dbReference type="GO" id="GO:0062129">
    <property type="term" value="C:chitin-based extracellular matrix"/>
    <property type="evidence" value="ECO:0007669"/>
    <property type="project" value="TreeGrafter"/>
</dbReference>
<dbReference type="PROSITE" id="PS00233">
    <property type="entry name" value="CHIT_BIND_RR_1"/>
    <property type="match status" value="1"/>
</dbReference>
<dbReference type="EMBL" id="JANEYF010003103">
    <property type="protein sequence ID" value="KAJ8939226.1"/>
    <property type="molecule type" value="Genomic_DNA"/>
</dbReference>
<comment type="caution">
    <text evidence="5">The sequence shown here is derived from an EMBL/GenBank/DDBJ whole genome shotgun (WGS) entry which is preliminary data.</text>
</comment>
<keyword evidence="4" id="KW-0732">Signal</keyword>
<accession>A0AAV8XK33</accession>
<dbReference type="Pfam" id="PF00379">
    <property type="entry name" value="Chitin_bind_4"/>
    <property type="match status" value="1"/>
</dbReference>
<gene>
    <name evidence="5" type="ORF">NQ314_011195</name>
</gene>
<dbReference type="InterPro" id="IPR000618">
    <property type="entry name" value="Insect_cuticle"/>
</dbReference>
<organism evidence="5 6">
    <name type="scientific">Rhamnusium bicolor</name>
    <dbReference type="NCBI Taxonomy" id="1586634"/>
    <lineage>
        <taxon>Eukaryota</taxon>
        <taxon>Metazoa</taxon>
        <taxon>Ecdysozoa</taxon>
        <taxon>Arthropoda</taxon>
        <taxon>Hexapoda</taxon>
        <taxon>Insecta</taxon>
        <taxon>Pterygota</taxon>
        <taxon>Neoptera</taxon>
        <taxon>Endopterygota</taxon>
        <taxon>Coleoptera</taxon>
        <taxon>Polyphaga</taxon>
        <taxon>Cucujiformia</taxon>
        <taxon>Chrysomeloidea</taxon>
        <taxon>Cerambycidae</taxon>
        <taxon>Lepturinae</taxon>
        <taxon>Rhagiini</taxon>
        <taxon>Rhamnusium</taxon>
    </lineage>
</organism>
<feature type="compositionally biased region" description="Polar residues" evidence="3">
    <location>
        <begin position="206"/>
        <end position="236"/>
    </location>
</feature>
<proteinExistence type="predicted"/>
<dbReference type="PROSITE" id="PS51155">
    <property type="entry name" value="CHIT_BIND_RR_2"/>
    <property type="match status" value="1"/>
</dbReference>
<evidence type="ECO:0000256" key="3">
    <source>
        <dbReference type="SAM" id="MobiDB-lite"/>
    </source>
</evidence>
<sequence length="264" mass="28674">MKQIVFLAVFGFAACGRLDTQYLPPNQRGYSSGTGSGQYSRPSGQYTGTAGQYSRPASQYTRPASQNIRPASQYSSPTSQYSNPTSQYSGSAVREVPILRLEDNNNGDGTYNFLYETGNGIAAQEQGDARGDGTRALGGFSFTAPDGQQVQIQYTADENGFQPQGSHVPQIPEAIKKSIAFNLAEEARGVVDDGQYRAGPSAQYGAPQQYTGRPQYSIPQQSSGQYSAPQSYSSRPQYVAPQKYKPSQNQYIPPVSRGQNGYKY</sequence>
<dbReference type="PRINTS" id="PR00947">
    <property type="entry name" value="CUTICLE"/>
</dbReference>
<keyword evidence="1 2" id="KW-0193">Cuticle</keyword>
<feature type="compositionally biased region" description="Low complexity" evidence="3">
    <location>
        <begin position="27"/>
        <end position="41"/>
    </location>
</feature>
<dbReference type="AlphaFoldDB" id="A0AAV8XK33"/>
<evidence type="ECO:0000256" key="4">
    <source>
        <dbReference type="SAM" id="SignalP"/>
    </source>
</evidence>
<dbReference type="PANTHER" id="PTHR10380:SF173">
    <property type="entry name" value="CUTICULAR PROTEIN 47EF, ISOFORM C-RELATED"/>
    <property type="match status" value="1"/>
</dbReference>
<protein>
    <submittedName>
        <fullName evidence="5">Uncharacterized protein</fullName>
    </submittedName>
</protein>
<evidence type="ECO:0000313" key="6">
    <source>
        <dbReference type="Proteomes" id="UP001162156"/>
    </source>
</evidence>
<dbReference type="Proteomes" id="UP001162156">
    <property type="component" value="Unassembled WGS sequence"/>
</dbReference>
<evidence type="ECO:0000256" key="1">
    <source>
        <dbReference type="ARBA" id="ARBA00022460"/>
    </source>
</evidence>
<reference evidence="5" key="1">
    <citation type="journal article" date="2023" name="Insect Mol. Biol.">
        <title>Genome sequencing provides insights into the evolution of gene families encoding plant cell wall-degrading enzymes in longhorned beetles.</title>
        <authorList>
            <person name="Shin N.R."/>
            <person name="Okamura Y."/>
            <person name="Kirsch R."/>
            <person name="Pauchet Y."/>
        </authorList>
    </citation>
    <scope>NUCLEOTIDE SEQUENCE</scope>
    <source>
        <strain evidence="5">RBIC_L_NR</strain>
    </source>
</reference>
<feature type="compositionally biased region" description="Polar residues" evidence="3">
    <location>
        <begin position="42"/>
        <end position="89"/>
    </location>
</feature>
<dbReference type="PROSITE" id="PS51257">
    <property type="entry name" value="PROKAR_LIPOPROTEIN"/>
    <property type="match status" value="1"/>
</dbReference>
<feature type="region of interest" description="Disordered" evidence="3">
    <location>
        <begin position="194"/>
        <end position="264"/>
    </location>
</feature>